<evidence type="ECO:0000256" key="1">
    <source>
        <dbReference type="SAM" id="MobiDB-lite"/>
    </source>
</evidence>
<dbReference type="Proteomes" id="UP000267145">
    <property type="component" value="Unassembled WGS sequence"/>
</dbReference>
<keyword evidence="3" id="KW-1185">Reference proteome</keyword>
<accession>A0A3M9XYU5</accession>
<feature type="compositionally biased region" description="Polar residues" evidence="1">
    <location>
        <begin position="1"/>
        <end position="38"/>
    </location>
</feature>
<organism evidence="2 3">
    <name type="scientific">Verticillium nonalfalfae</name>
    <dbReference type="NCBI Taxonomy" id="1051616"/>
    <lineage>
        <taxon>Eukaryota</taxon>
        <taxon>Fungi</taxon>
        <taxon>Dikarya</taxon>
        <taxon>Ascomycota</taxon>
        <taxon>Pezizomycotina</taxon>
        <taxon>Sordariomycetes</taxon>
        <taxon>Hypocreomycetidae</taxon>
        <taxon>Glomerellales</taxon>
        <taxon>Plectosphaerellaceae</taxon>
        <taxon>Verticillium</taxon>
    </lineage>
</organism>
<feature type="compositionally biased region" description="Polar residues" evidence="1">
    <location>
        <begin position="106"/>
        <end position="122"/>
    </location>
</feature>
<name>A0A3M9XYU5_9PEZI</name>
<evidence type="ECO:0000313" key="2">
    <source>
        <dbReference type="EMBL" id="RNJ53423.1"/>
    </source>
</evidence>
<feature type="region of interest" description="Disordered" evidence="1">
    <location>
        <begin position="77"/>
        <end position="156"/>
    </location>
</feature>
<evidence type="ECO:0000313" key="3">
    <source>
        <dbReference type="Proteomes" id="UP000267145"/>
    </source>
</evidence>
<feature type="region of interest" description="Disordered" evidence="1">
    <location>
        <begin position="1"/>
        <end position="59"/>
    </location>
</feature>
<comment type="caution">
    <text evidence="2">The sequence shown here is derived from an EMBL/GenBank/DDBJ whole genome shotgun (WGS) entry which is preliminary data.</text>
</comment>
<dbReference type="GeneID" id="39605590"/>
<dbReference type="EMBL" id="RBVV01000141">
    <property type="protein sequence ID" value="RNJ53423.1"/>
    <property type="molecule type" value="Genomic_DNA"/>
</dbReference>
<dbReference type="AlphaFoldDB" id="A0A3M9XYU5"/>
<reference evidence="2 3" key="1">
    <citation type="submission" date="2018-10" db="EMBL/GenBank/DDBJ databases">
        <title>Genome sequence of Verticillium nonalfalfae VnAa140.</title>
        <authorList>
            <person name="Stajich J.E."/>
            <person name="Kasson M.T."/>
        </authorList>
    </citation>
    <scope>NUCLEOTIDE SEQUENCE [LARGE SCALE GENOMIC DNA]</scope>
    <source>
        <strain evidence="2 3">VnAa140</strain>
    </source>
</reference>
<sequence length="156" mass="15806">MRDSSGQQTSSPAKPSHSGTQRAGSGTQRAGSGTQRADSGTMGPNGPSDPSGQGWAADGTIATIPINDVHGAIDYTTLNYDGDACCPGSDEDGLRKGSPPTRPGTPWSSSRQHAGTGTSGQIAGQLMPILEEEEEEGVDPPPVSAVGKDTADDKEA</sequence>
<gene>
    <name evidence="2" type="ORF">D7B24_001901</name>
</gene>
<proteinExistence type="predicted"/>
<protein>
    <submittedName>
        <fullName evidence="2">Uncharacterized protein</fullName>
    </submittedName>
</protein>
<dbReference type="RefSeq" id="XP_028491581.1">
    <property type="nucleotide sequence ID" value="XM_028636120.1"/>
</dbReference>